<evidence type="ECO:0000313" key="2">
    <source>
        <dbReference type="Proteomes" id="UP000757604"/>
    </source>
</evidence>
<sequence>MTISIRLSEDVEKQLERLARETGQTKEFYVHQFIAQGLQDREDYNLAADIAARVRSGEEAVYSLAEVRKDLGLDD</sequence>
<evidence type="ECO:0000313" key="1">
    <source>
        <dbReference type="EMBL" id="MBW9064069.1"/>
    </source>
</evidence>
<dbReference type="Pfam" id="PF19807">
    <property type="entry name" value="DUF6290"/>
    <property type="match status" value="1"/>
</dbReference>
<gene>
    <name evidence="1" type="ORF">JNB71_12140</name>
</gene>
<dbReference type="InterPro" id="IPR010985">
    <property type="entry name" value="Ribbon_hlx_hlx"/>
</dbReference>
<dbReference type="Proteomes" id="UP000757604">
    <property type="component" value="Unassembled WGS sequence"/>
</dbReference>
<comment type="caution">
    <text evidence="1">The sequence shown here is derived from an EMBL/GenBank/DDBJ whole genome shotgun (WGS) entry which is preliminary data.</text>
</comment>
<reference evidence="1 2" key="1">
    <citation type="journal article" date="2021" name="MBio">
        <title>Poor Competitiveness of Bradyrhizobium in Pigeon Pea Root Colonization in Indian Soils.</title>
        <authorList>
            <person name="Chalasani D."/>
            <person name="Basu A."/>
            <person name="Pullabhotla S.V.S.R.N."/>
            <person name="Jorrin B."/>
            <person name="Neal A.L."/>
            <person name="Poole P.S."/>
            <person name="Podile A.R."/>
            <person name="Tkacz A."/>
        </authorList>
    </citation>
    <scope>NUCLEOTIDE SEQUENCE [LARGE SCALE GENOMIC DNA]</scope>
    <source>
        <strain evidence="1 2">HU44</strain>
    </source>
</reference>
<name>A0ABS7HAE2_9HYPH</name>
<dbReference type="SUPFAM" id="SSF47598">
    <property type="entry name" value="Ribbon-helix-helix"/>
    <property type="match status" value="1"/>
</dbReference>
<keyword evidence="2" id="KW-1185">Reference proteome</keyword>
<proteinExistence type="predicted"/>
<protein>
    <submittedName>
        <fullName evidence="1">CopG family transcriptional regulator</fullName>
    </submittedName>
</protein>
<accession>A0ABS7HAE2</accession>
<organism evidence="1 2">
    <name type="scientific">Rhizobium herbae</name>
    <dbReference type="NCBI Taxonomy" id="508661"/>
    <lineage>
        <taxon>Bacteria</taxon>
        <taxon>Pseudomonadati</taxon>
        <taxon>Pseudomonadota</taxon>
        <taxon>Alphaproteobacteria</taxon>
        <taxon>Hyphomicrobiales</taxon>
        <taxon>Rhizobiaceae</taxon>
        <taxon>Rhizobium/Agrobacterium group</taxon>
        <taxon>Rhizobium</taxon>
    </lineage>
</organism>
<dbReference type="InterPro" id="IPR046257">
    <property type="entry name" value="DUF6290"/>
</dbReference>
<dbReference type="EMBL" id="JAEUAO010000002">
    <property type="protein sequence ID" value="MBW9064069.1"/>
    <property type="molecule type" value="Genomic_DNA"/>
</dbReference>
<dbReference type="RefSeq" id="WP_346657254.1">
    <property type="nucleotide sequence ID" value="NZ_JAEUAO010000002.1"/>
</dbReference>